<dbReference type="GO" id="GO:0005524">
    <property type="term" value="F:ATP binding"/>
    <property type="evidence" value="ECO:0007669"/>
    <property type="project" value="UniProtKB-KW"/>
</dbReference>
<dbReference type="PANTHER" id="PTHR43297">
    <property type="entry name" value="OLIGOPEPTIDE TRANSPORT ATP-BINDING PROTEIN APPD"/>
    <property type="match status" value="1"/>
</dbReference>
<reference evidence="13" key="1">
    <citation type="submission" date="2007-07" db="EMBL/GenBank/DDBJ databases">
        <title>PCAP assembly of the Caenorhabditis remanei genome.</title>
        <authorList>
            <consortium name="The Caenorhabditis remanei Sequencing Consortium"/>
            <person name="Wilson R.K."/>
        </authorList>
    </citation>
    <scope>NUCLEOTIDE SEQUENCE [LARGE SCALE GENOMIC DNA]</scope>
    <source>
        <strain evidence="13">PB4641</strain>
    </source>
</reference>
<dbReference type="InterPro" id="IPR045621">
    <property type="entry name" value="BPD_transp_1_N"/>
</dbReference>
<feature type="non-terminal residue" evidence="13">
    <location>
        <position position="692"/>
    </location>
</feature>
<feature type="domain" description="ABC transporter" evidence="11">
    <location>
        <begin position="379"/>
        <end position="626"/>
    </location>
</feature>
<keyword evidence="9 10" id="KW-0472">Membrane</keyword>
<evidence type="ECO:0000256" key="3">
    <source>
        <dbReference type="ARBA" id="ARBA00022448"/>
    </source>
</evidence>
<protein>
    <recommendedName>
        <fullName evidence="15">ABC transporter domain-containing protein</fullName>
    </recommendedName>
</protein>
<dbReference type="InterPro" id="IPR000515">
    <property type="entry name" value="MetI-like"/>
</dbReference>
<dbReference type="FunFam" id="3.40.50.300:FF:000016">
    <property type="entry name" value="Oligopeptide ABC transporter ATP-binding component"/>
    <property type="match status" value="1"/>
</dbReference>
<dbReference type="OMA" id="WIDAWRD"/>
<feature type="transmembrane region" description="Helical" evidence="10">
    <location>
        <begin position="131"/>
        <end position="155"/>
    </location>
</feature>
<dbReference type="InterPro" id="IPR003593">
    <property type="entry name" value="AAA+_ATPase"/>
</dbReference>
<dbReference type="Pfam" id="PF12911">
    <property type="entry name" value="OppC_N"/>
    <property type="match status" value="1"/>
</dbReference>
<feature type="transmembrane region" description="Helical" evidence="10">
    <location>
        <begin position="97"/>
        <end position="119"/>
    </location>
</feature>
<dbReference type="Gene3D" id="1.10.3720.10">
    <property type="entry name" value="MetI-like"/>
    <property type="match status" value="1"/>
</dbReference>
<dbReference type="InParanoid" id="E3NWK7"/>
<evidence type="ECO:0000259" key="12">
    <source>
        <dbReference type="PROSITE" id="PS50928"/>
    </source>
</evidence>
<dbReference type="Proteomes" id="UP000008281">
    <property type="component" value="Unassembled WGS sequence"/>
</dbReference>
<dbReference type="Pfam" id="PF00528">
    <property type="entry name" value="BPD_transp_1"/>
    <property type="match status" value="1"/>
</dbReference>
<proteinExistence type="predicted"/>
<keyword evidence="8 10" id="KW-1133">Transmembrane helix</keyword>
<dbReference type="CDD" id="cd03257">
    <property type="entry name" value="ABC_NikE_OppD_transporters"/>
    <property type="match status" value="1"/>
</dbReference>
<sequence>MLRYVLFRILQTLPVLLGTTFLIYFMVFAMPGDPVLALFGDKTPSPAVLAQIKHQYHLDQPFIVQYLLYIGGIFRGDLGLTFSGQPVSEVLATTFPVTIRLALMAIVIELVLAISIGLISGLRKGKFFDNISLIIGLIMLSVPIFVIAFVGQYFLGIKWPIFRTTVGVGAPFQDLILPALVLGISLYATSMRLTRASVIDTLNQDFVRTAYAKGLSRGRVIPVHVLRNSLIPTLTNTATNFGVLMVGATITEGIFNVPGVGNTLFRAIKLGENTTVVSFVTVMVLIYLFVNLFVDLLYAVLDPRIRYLEHYVAPVDETPVAAVDAPQLDERRSGLWIDAWRDIRKRPMFYIASALLLVVLAAAFFPQWFTSVDPTKCNLALSNTGPTKKQNEVLHGVGFDVYPGETVAIVGESGSGKSTTMHAVINLLPGTGKVTGGSVRWNGRELVGIGRKEMESIRGREIGLVPQDPMSNLNPVWSVGFQVEEAIRANGLASGKKAVHARAVEVLEQAGLQNAEQRMKQYPHQFSGGRKQRALIGIGLAANPELLIADEPTSALDVTVQRVVLNHLESLTKELGTAVVFITHDLGLAAERAEKLIVMYKGNIVESGPSREILQNPQHPYTRRLVSAAPSLASRRIGADASLPAAPTSTFDVAALAESTERKIGEPLIEVEGLRKVYKLRKGNFGSEDFVA</sequence>
<dbReference type="GO" id="GO:0055085">
    <property type="term" value="P:transmembrane transport"/>
    <property type="evidence" value="ECO:0007669"/>
    <property type="project" value="InterPro"/>
</dbReference>
<dbReference type="GO" id="GO:0015833">
    <property type="term" value="P:peptide transport"/>
    <property type="evidence" value="ECO:0007669"/>
    <property type="project" value="InterPro"/>
</dbReference>
<dbReference type="InterPro" id="IPR013563">
    <property type="entry name" value="Oligopep_ABC_C"/>
</dbReference>
<evidence type="ECO:0008006" key="15">
    <source>
        <dbReference type="Google" id="ProtNLM"/>
    </source>
</evidence>
<dbReference type="Pfam" id="PF00005">
    <property type="entry name" value="ABC_tran"/>
    <property type="match status" value="1"/>
</dbReference>
<evidence type="ECO:0000256" key="2">
    <source>
        <dbReference type="ARBA" id="ARBA00004651"/>
    </source>
</evidence>
<dbReference type="InterPro" id="IPR025966">
    <property type="entry name" value="OppC_N"/>
</dbReference>
<dbReference type="eggNOG" id="KOG0055">
    <property type="taxonomic scope" value="Eukaryota"/>
</dbReference>
<evidence type="ECO:0000256" key="7">
    <source>
        <dbReference type="ARBA" id="ARBA00022840"/>
    </source>
</evidence>
<feature type="transmembrane region" description="Helical" evidence="10">
    <location>
        <begin position="237"/>
        <end position="255"/>
    </location>
</feature>
<feature type="transmembrane region" description="Helical" evidence="10">
    <location>
        <begin position="275"/>
        <end position="301"/>
    </location>
</feature>
<dbReference type="SUPFAM" id="SSF161098">
    <property type="entry name" value="MetI-like"/>
    <property type="match status" value="1"/>
</dbReference>
<evidence type="ECO:0000256" key="4">
    <source>
        <dbReference type="ARBA" id="ARBA00022475"/>
    </source>
</evidence>
<organism evidence="14">
    <name type="scientific">Caenorhabditis remanei</name>
    <name type="common">Caenorhabditis vulgaris</name>
    <dbReference type="NCBI Taxonomy" id="31234"/>
    <lineage>
        <taxon>Eukaryota</taxon>
        <taxon>Metazoa</taxon>
        <taxon>Ecdysozoa</taxon>
        <taxon>Nematoda</taxon>
        <taxon>Chromadorea</taxon>
        <taxon>Rhabditida</taxon>
        <taxon>Rhabditina</taxon>
        <taxon>Rhabditomorpha</taxon>
        <taxon>Rhabditoidea</taxon>
        <taxon>Rhabditidae</taxon>
        <taxon>Peloderinae</taxon>
        <taxon>Caenorhabditis</taxon>
    </lineage>
</organism>
<keyword evidence="5 10" id="KW-0812">Transmembrane</keyword>
<evidence type="ECO:0000256" key="10">
    <source>
        <dbReference type="SAM" id="Phobius"/>
    </source>
</evidence>
<dbReference type="CDD" id="cd06261">
    <property type="entry name" value="TM_PBP2"/>
    <property type="match status" value="1"/>
</dbReference>
<dbReference type="Gene3D" id="3.40.50.300">
    <property type="entry name" value="P-loop containing nucleotide triphosphate hydrolases"/>
    <property type="match status" value="1"/>
</dbReference>
<dbReference type="PROSITE" id="PS50928">
    <property type="entry name" value="ABC_TM1"/>
    <property type="match status" value="1"/>
</dbReference>
<evidence type="ECO:0000313" key="13">
    <source>
        <dbReference type="EMBL" id="EFP03528.1"/>
    </source>
</evidence>
<evidence type="ECO:0000259" key="11">
    <source>
        <dbReference type="PROSITE" id="PS50893"/>
    </source>
</evidence>
<dbReference type="OrthoDB" id="447706at2759"/>
<dbReference type="InterPro" id="IPR003439">
    <property type="entry name" value="ABC_transporter-like_ATP-bd"/>
</dbReference>
<dbReference type="STRING" id="31234.E3NWK7"/>
<dbReference type="PROSITE" id="PS50893">
    <property type="entry name" value="ABC_TRANSPORTER_2"/>
    <property type="match status" value="1"/>
</dbReference>
<dbReference type="HOGENOM" id="CLU_398272_0_0_1"/>
<dbReference type="EMBL" id="DS271669">
    <property type="protein sequence ID" value="EFP03528.1"/>
    <property type="molecule type" value="Genomic_DNA"/>
</dbReference>
<evidence type="ECO:0000256" key="9">
    <source>
        <dbReference type="ARBA" id="ARBA00023136"/>
    </source>
</evidence>
<accession>E3NWK7</accession>
<evidence type="ECO:0000256" key="1">
    <source>
        <dbReference type="ARBA" id="ARBA00004202"/>
    </source>
</evidence>
<dbReference type="GO" id="GO:0016887">
    <property type="term" value="F:ATP hydrolysis activity"/>
    <property type="evidence" value="ECO:0007669"/>
    <property type="project" value="InterPro"/>
</dbReference>
<feature type="domain" description="ABC transmembrane type-1" evidence="12">
    <location>
        <begin position="95"/>
        <end position="298"/>
    </location>
</feature>
<gene>
    <name evidence="13" type="ORF">CRE_02796</name>
</gene>
<evidence type="ECO:0000256" key="5">
    <source>
        <dbReference type="ARBA" id="ARBA00022692"/>
    </source>
</evidence>
<feature type="transmembrane region" description="Helical" evidence="10">
    <location>
        <begin position="349"/>
        <end position="369"/>
    </location>
</feature>
<keyword evidence="7" id="KW-0067">ATP-binding</keyword>
<feature type="transmembrane region" description="Helical" evidence="10">
    <location>
        <begin position="175"/>
        <end position="194"/>
    </location>
</feature>
<keyword evidence="6" id="KW-0547">Nucleotide-binding</keyword>
<evidence type="ECO:0000256" key="8">
    <source>
        <dbReference type="ARBA" id="ARBA00022989"/>
    </source>
</evidence>
<dbReference type="PANTHER" id="PTHR43297:SF2">
    <property type="entry name" value="DIPEPTIDE TRANSPORT ATP-BINDING PROTEIN DPPD"/>
    <property type="match status" value="1"/>
</dbReference>
<dbReference type="InterPro" id="IPR027417">
    <property type="entry name" value="P-loop_NTPase"/>
</dbReference>
<evidence type="ECO:0000313" key="14">
    <source>
        <dbReference type="Proteomes" id="UP000008281"/>
    </source>
</evidence>
<dbReference type="InterPro" id="IPR035906">
    <property type="entry name" value="MetI-like_sf"/>
</dbReference>
<dbReference type="InterPro" id="IPR050388">
    <property type="entry name" value="ABC_Ni/Peptide_Import"/>
</dbReference>
<dbReference type="Pfam" id="PF19300">
    <property type="entry name" value="BPD_transp_1_N"/>
    <property type="match status" value="1"/>
</dbReference>
<keyword evidence="14" id="KW-1185">Reference proteome</keyword>
<dbReference type="AlphaFoldDB" id="E3NWK7"/>
<evidence type="ECO:0000256" key="6">
    <source>
        <dbReference type="ARBA" id="ARBA00022741"/>
    </source>
</evidence>
<dbReference type="SMART" id="SM00382">
    <property type="entry name" value="AAA"/>
    <property type="match status" value="1"/>
</dbReference>
<keyword evidence="4" id="KW-1003">Cell membrane</keyword>
<comment type="subcellular location">
    <subcellularLocation>
        <location evidence="2">Cell membrane</location>
        <topology evidence="2">Multi-pass membrane protein</topology>
    </subcellularLocation>
    <subcellularLocation>
        <location evidence="1">Cell membrane</location>
        <topology evidence="1">Peripheral membrane protein</topology>
    </subcellularLocation>
</comment>
<dbReference type="SUPFAM" id="SSF52540">
    <property type="entry name" value="P-loop containing nucleoside triphosphate hydrolases"/>
    <property type="match status" value="1"/>
</dbReference>
<feature type="transmembrane region" description="Helical" evidence="10">
    <location>
        <begin position="12"/>
        <end position="30"/>
    </location>
</feature>
<dbReference type="GO" id="GO:0005886">
    <property type="term" value="C:plasma membrane"/>
    <property type="evidence" value="ECO:0007669"/>
    <property type="project" value="UniProtKB-SubCell"/>
</dbReference>
<keyword evidence="3" id="KW-0813">Transport</keyword>
<dbReference type="Pfam" id="PF08352">
    <property type="entry name" value="oligo_HPY"/>
    <property type="match status" value="1"/>
</dbReference>
<name>E3NWK7_CAERE</name>